<evidence type="ECO:0008006" key="13">
    <source>
        <dbReference type="Google" id="ProtNLM"/>
    </source>
</evidence>
<evidence type="ECO:0000256" key="1">
    <source>
        <dbReference type="ARBA" id="ARBA00004435"/>
    </source>
</evidence>
<dbReference type="FunFam" id="1.20.140.150:FF:000001">
    <property type="entry name" value="Claudin"/>
    <property type="match status" value="3"/>
</dbReference>
<feature type="transmembrane region" description="Helical" evidence="10">
    <location>
        <begin position="661"/>
        <end position="684"/>
    </location>
</feature>
<dbReference type="Pfam" id="PF00822">
    <property type="entry name" value="PMP22_Claudin"/>
    <property type="match status" value="4"/>
</dbReference>
<dbReference type="InterPro" id="IPR017974">
    <property type="entry name" value="Claudin_CS"/>
</dbReference>
<keyword evidence="9 10" id="KW-0472">Membrane</keyword>
<evidence type="ECO:0000256" key="3">
    <source>
        <dbReference type="ARBA" id="ARBA00008295"/>
    </source>
</evidence>
<feature type="transmembrane region" description="Helical" evidence="10">
    <location>
        <begin position="939"/>
        <end position="959"/>
    </location>
</feature>
<evidence type="ECO:0000256" key="2">
    <source>
        <dbReference type="ARBA" id="ARBA00004651"/>
    </source>
</evidence>
<keyword evidence="7" id="KW-0965">Cell junction</keyword>
<gene>
    <name evidence="11" type="ORF">QTP70_000970</name>
</gene>
<feature type="transmembrane region" description="Helical" evidence="10">
    <location>
        <begin position="817"/>
        <end position="840"/>
    </location>
</feature>
<proteinExistence type="inferred from homology"/>
<name>A0AAE0UPS3_9TELE</name>
<protein>
    <recommendedName>
        <fullName evidence="13">Claudin</fullName>
    </recommendedName>
</protein>
<feature type="transmembrane region" description="Helical" evidence="10">
    <location>
        <begin position="705"/>
        <end position="730"/>
    </location>
</feature>
<keyword evidence="4" id="KW-0796">Tight junction</keyword>
<dbReference type="Gene3D" id="1.20.140.150">
    <property type="match status" value="6"/>
</dbReference>
<keyword evidence="5" id="KW-1003">Cell membrane</keyword>
<feature type="transmembrane region" description="Helical" evidence="10">
    <location>
        <begin position="979"/>
        <end position="998"/>
    </location>
</feature>
<feature type="transmembrane region" description="Helical" evidence="10">
    <location>
        <begin position="295"/>
        <end position="322"/>
    </location>
</feature>
<dbReference type="PROSITE" id="PS01346">
    <property type="entry name" value="CLAUDIN"/>
    <property type="match status" value="3"/>
</dbReference>
<reference evidence="11" key="1">
    <citation type="submission" date="2023-06" db="EMBL/GenBank/DDBJ databases">
        <title>Male Hemibagrus guttatus genome.</title>
        <authorList>
            <person name="Bian C."/>
        </authorList>
    </citation>
    <scope>NUCLEOTIDE SEQUENCE</scope>
    <source>
        <strain evidence="11">Male_cb2023</strain>
        <tissue evidence="11">Muscle</tissue>
    </source>
</reference>
<feature type="transmembrane region" description="Helical" evidence="10">
    <location>
        <begin position="79"/>
        <end position="105"/>
    </location>
</feature>
<accession>A0AAE0UPS3</accession>
<feature type="transmembrane region" description="Helical" evidence="10">
    <location>
        <begin position="12"/>
        <end position="30"/>
    </location>
</feature>
<feature type="transmembrane region" description="Helical" evidence="10">
    <location>
        <begin position="580"/>
        <end position="600"/>
    </location>
</feature>
<evidence type="ECO:0000256" key="7">
    <source>
        <dbReference type="ARBA" id="ARBA00022949"/>
    </source>
</evidence>
<feature type="transmembrane region" description="Helical" evidence="10">
    <location>
        <begin position="254"/>
        <end position="275"/>
    </location>
</feature>
<feature type="transmembrane region" description="Helical" evidence="10">
    <location>
        <begin position="507"/>
        <end position="531"/>
    </location>
</feature>
<evidence type="ECO:0000256" key="6">
    <source>
        <dbReference type="ARBA" id="ARBA00022692"/>
    </source>
</evidence>
<evidence type="ECO:0000256" key="5">
    <source>
        <dbReference type="ARBA" id="ARBA00022475"/>
    </source>
</evidence>
<evidence type="ECO:0000256" key="8">
    <source>
        <dbReference type="ARBA" id="ARBA00022989"/>
    </source>
</evidence>
<feature type="transmembrane region" description="Helical" evidence="10">
    <location>
        <begin position="329"/>
        <end position="349"/>
    </location>
</feature>
<comment type="caution">
    <text evidence="11">The sequence shown here is derived from an EMBL/GenBank/DDBJ whole genome shotgun (WGS) entry which is preliminary data.</text>
</comment>
<keyword evidence="12" id="KW-1185">Reference proteome</keyword>
<dbReference type="GO" id="GO:0005886">
    <property type="term" value="C:plasma membrane"/>
    <property type="evidence" value="ECO:0007669"/>
    <property type="project" value="UniProtKB-SubCell"/>
</dbReference>
<dbReference type="EMBL" id="JAUCMX010000022">
    <property type="protein sequence ID" value="KAK3513093.1"/>
    <property type="molecule type" value="Genomic_DNA"/>
</dbReference>
<dbReference type="Proteomes" id="UP001274896">
    <property type="component" value="Unassembled WGS sequence"/>
</dbReference>
<keyword evidence="8 10" id="KW-1133">Transmembrane helix</keyword>
<dbReference type="PANTHER" id="PTHR12002">
    <property type="entry name" value="CLAUDIN"/>
    <property type="match status" value="1"/>
</dbReference>
<feature type="transmembrane region" description="Helical" evidence="10">
    <location>
        <begin position="117"/>
        <end position="144"/>
    </location>
</feature>
<organism evidence="11 12">
    <name type="scientific">Hemibagrus guttatus</name>
    <dbReference type="NCBI Taxonomy" id="175788"/>
    <lineage>
        <taxon>Eukaryota</taxon>
        <taxon>Metazoa</taxon>
        <taxon>Chordata</taxon>
        <taxon>Craniata</taxon>
        <taxon>Vertebrata</taxon>
        <taxon>Euteleostomi</taxon>
        <taxon>Actinopterygii</taxon>
        <taxon>Neopterygii</taxon>
        <taxon>Teleostei</taxon>
        <taxon>Ostariophysi</taxon>
        <taxon>Siluriformes</taxon>
        <taxon>Bagridae</taxon>
        <taxon>Hemibagrus</taxon>
    </lineage>
</organism>
<dbReference type="GO" id="GO:0005198">
    <property type="term" value="F:structural molecule activity"/>
    <property type="evidence" value="ECO:0007669"/>
    <property type="project" value="InterPro"/>
</dbReference>
<feature type="transmembrane region" description="Helical" evidence="10">
    <location>
        <begin position="860"/>
        <end position="882"/>
    </location>
</feature>
<dbReference type="AlphaFoldDB" id="A0AAE0UPS3"/>
<evidence type="ECO:0000256" key="4">
    <source>
        <dbReference type="ARBA" id="ARBA00022427"/>
    </source>
</evidence>
<feature type="transmembrane region" description="Helical" evidence="10">
    <location>
        <begin position="620"/>
        <end position="641"/>
    </location>
</feature>
<feature type="transmembrane region" description="Helical" evidence="10">
    <location>
        <begin position="414"/>
        <end position="438"/>
    </location>
</feature>
<sequence length="1000" mass="107446">MGRIAKEVSGQTLCFIGLIGVCLTCGLPMWRTTYFIGANIVTGQIVWDGLWMNCVMQSTGQMQCKIQSSIMNMTQDLQAAQALTVIAILITFAGVLMTFIGGRCTSCLKNESSMAKLVIFGGILCIVAAVVCLIPVCWSAAFTISDYANVLVPNVQKREIGACIYIGWGTTFVLLLGGIILCTACPPNYTNQNMYPYQVPFMGPAGNYMPPKAYPPSATYSGTYVPGKPYVAPRMYAAVPGQYMSTIMDIASSICFVVAGVLSHILVCWTTIFHITSSTTPILTDVQKRELGAAVYIGFGTGFLMLGFGLGIVGFLGTIIICALPMWRVTAFIGANIVTAQIIWEGLWMNCVMQSTGQMQCKIYDSMLALPQDLQAARALIIISIIVCLFAMILGISGGKCTNFVENESTKIKVAIASGVTFIIAGVLCLIPVCWSTNTIVQDFYNPILTSAQKRELGAAIYIGFGAAALLILGGGLLCSSCPPQEEKNYNNGYKYSQPRSVATSKAYMLGCTLALVGYIGVILVCGLPMWRVTAFIGNNIVTAQIFWEGIWMSCVVQSTGQMQCKVYDSMLALTSDLQAARALMVIALLVGIAGIFMAFAAGKCTNFIADGNGKSRASIAAGVVLIIAGVLTLIPVSWTATSITRDFYNPLLVDAQKRELGASLYIGWGAGFLLVLGGGLLCSSCPSKEDRAPSIKYQTVKSKISSVLGITLSMIGLAGTIIICALPMWKVTAFVGTNIVVAQIFWEGLWMTCVYEHTGQMQCKLYDALLDLDPTLQASRGLVVTTMALACLGFLIFLMGAECTNCLSNPRAKARIVVASGITFMLSGLGTAIPVSWTADTIIRDFHNPIVHEALKREMGAAIYVGWVTAGFLFIGGAILCTSCPPERVKHFSRTLSVWNVTGAVNNTTDTLSLYWDGTKVLYIVALTVFTQNVRIRAAAGFVFVLFGLLMLVIMSWITHFTNSDLDTSIPLKREWGASLYSGWIGTVLFLIGGGVMST</sequence>
<feature type="transmembrane region" description="Helical" evidence="10">
    <location>
        <begin position="458"/>
        <end position="479"/>
    </location>
</feature>
<comment type="subcellular location">
    <subcellularLocation>
        <location evidence="1">Cell junction</location>
        <location evidence="1">Tight junction</location>
    </subcellularLocation>
    <subcellularLocation>
        <location evidence="2">Cell membrane</location>
        <topology evidence="2">Multi-pass membrane protein</topology>
    </subcellularLocation>
</comment>
<feature type="transmembrane region" description="Helical" evidence="10">
    <location>
        <begin position="376"/>
        <end position="394"/>
    </location>
</feature>
<feature type="transmembrane region" description="Helical" evidence="10">
    <location>
        <begin position="783"/>
        <end position="805"/>
    </location>
</feature>
<feature type="transmembrane region" description="Helical" evidence="10">
    <location>
        <begin position="164"/>
        <end position="185"/>
    </location>
</feature>
<comment type="similarity">
    <text evidence="3">Belongs to the claudin family.</text>
</comment>
<keyword evidence="6 10" id="KW-0812">Transmembrane</keyword>
<evidence type="ECO:0000256" key="10">
    <source>
        <dbReference type="SAM" id="Phobius"/>
    </source>
</evidence>
<evidence type="ECO:0000313" key="11">
    <source>
        <dbReference type="EMBL" id="KAK3513093.1"/>
    </source>
</evidence>
<dbReference type="GO" id="GO:0005923">
    <property type="term" value="C:bicellular tight junction"/>
    <property type="evidence" value="ECO:0007669"/>
    <property type="project" value="UniProtKB-SubCell"/>
</dbReference>
<evidence type="ECO:0000256" key="9">
    <source>
        <dbReference type="ARBA" id="ARBA00023136"/>
    </source>
</evidence>
<evidence type="ECO:0000313" key="12">
    <source>
        <dbReference type="Proteomes" id="UP001274896"/>
    </source>
</evidence>
<dbReference type="PRINTS" id="PR01077">
    <property type="entry name" value="CLAUDIN"/>
</dbReference>
<dbReference type="InterPro" id="IPR006187">
    <property type="entry name" value="Claudin"/>
</dbReference>
<dbReference type="InterPro" id="IPR004031">
    <property type="entry name" value="PMP22/EMP/MP20/Claudin"/>
</dbReference>